<dbReference type="GO" id="GO:0016787">
    <property type="term" value="F:hydrolase activity"/>
    <property type="evidence" value="ECO:0007669"/>
    <property type="project" value="UniProtKB-KW"/>
</dbReference>
<dbReference type="EMBL" id="JAGHKO010000001">
    <property type="protein sequence ID" value="MBO9199107.1"/>
    <property type="molecule type" value="Genomic_DNA"/>
</dbReference>
<feature type="transmembrane region" description="Helical" evidence="8">
    <location>
        <begin position="239"/>
        <end position="261"/>
    </location>
</feature>
<evidence type="ECO:0000256" key="5">
    <source>
        <dbReference type="ARBA" id="ARBA00022801"/>
    </source>
</evidence>
<dbReference type="EC" id="3.4.22.-" evidence="9"/>
<dbReference type="InterPro" id="IPR026392">
    <property type="entry name" value="Exo/Archaeosortase_dom"/>
</dbReference>
<feature type="transmembrane region" description="Helical" evidence="8">
    <location>
        <begin position="17"/>
        <end position="37"/>
    </location>
</feature>
<dbReference type="RefSeq" id="WP_209137183.1">
    <property type="nucleotide sequence ID" value="NZ_JAGHKO010000001.1"/>
</dbReference>
<dbReference type="InterPro" id="IPR031006">
    <property type="entry name" value="Exosort_XrtN"/>
</dbReference>
<comment type="subcellular location">
    <subcellularLocation>
        <location evidence="1">Cell membrane</location>
        <topology evidence="1">Multi-pass membrane protein</topology>
    </subcellularLocation>
</comment>
<feature type="transmembrane region" description="Helical" evidence="8">
    <location>
        <begin position="203"/>
        <end position="227"/>
    </location>
</feature>
<evidence type="ECO:0000313" key="10">
    <source>
        <dbReference type="Proteomes" id="UP000677244"/>
    </source>
</evidence>
<feature type="transmembrane region" description="Helical" evidence="8">
    <location>
        <begin position="44"/>
        <end position="61"/>
    </location>
</feature>
<evidence type="ECO:0000313" key="9">
    <source>
        <dbReference type="EMBL" id="MBO9199107.1"/>
    </source>
</evidence>
<keyword evidence="2" id="KW-1003">Cell membrane</keyword>
<evidence type="ECO:0000256" key="4">
    <source>
        <dbReference type="ARBA" id="ARBA00022692"/>
    </source>
</evidence>
<feature type="transmembrane region" description="Helical" evidence="8">
    <location>
        <begin position="171"/>
        <end position="191"/>
    </location>
</feature>
<keyword evidence="7 8" id="KW-0472">Membrane</keyword>
<evidence type="ECO:0000256" key="3">
    <source>
        <dbReference type="ARBA" id="ARBA00022670"/>
    </source>
</evidence>
<evidence type="ECO:0000256" key="8">
    <source>
        <dbReference type="SAM" id="Phobius"/>
    </source>
</evidence>
<evidence type="ECO:0000256" key="6">
    <source>
        <dbReference type="ARBA" id="ARBA00022989"/>
    </source>
</evidence>
<dbReference type="InterPro" id="IPR019127">
    <property type="entry name" value="Exosortase"/>
</dbReference>
<keyword evidence="10" id="KW-1185">Reference proteome</keyword>
<evidence type="ECO:0000256" key="2">
    <source>
        <dbReference type="ARBA" id="ARBA00022475"/>
    </source>
</evidence>
<keyword evidence="6 8" id="KW-1133">Transmembrane helix</keyword>
<evidence type="ECO:0000256" key="1">
    <source>
        <dbReference type="ARBA" id="ARBA00004651"/>
    </source>
</evidence>
<keyword evidence="5 9" id="KW-0378">Hydrolase</keyword>
<organism evidence="9 10">
    <name type="scientific">Niastella soli</name>
    <dbReference type="NCBI Taxonomy" id="2821487"/>
    <lineage>
        <taxon>Bacteria</taxon>
        <taxon>Pseudomonadati</taxon>
        <taxon>Bacteroidota</taxon>
        <taxon>Chitinophagia</taxon>
        <taxon>Chitinophagales</taxon>
        <taxon>Chitinophagaceae</taxon>
        <taxon>Niastella</taxon>
    </lineage>
</organism>
<feature type="transmembrane region" description="Helical" evidence="8">
    <location>
        <begin position="107"/>
        <end position="127"/>
    </location>
</feature>
<dbReference type="NCBIfam" id="TIGR04476">
    <property type="entry name" value="exosort_XrtN"/>
    <property type="match status" value="1"/>
</dbReference>
<feature type="transmembrane region" description="Helical" evidence="8">
    <location>
        <begin position="67"/>
        <end position="95"/>
    </location>
</feature>
<protein>
    <submittedName>
        <fullName evidence="9">Exosortase N</fullName>
        <ecNumber evidence="9">3.4.22.-</ecNumber>
    </submittedName>
</protein>
<gene>
    <name evidence="9" type="primary">xrtN</name>
    <name evidence="9" type="ORF">J7I42_02455</name>
</gene>
<dbReference type="NCBIfam" id="TIGR04178">
    <property type="entry name" value="exo_archaeo"/>
    <property type="match status" value="1"/>
</dbReference>
<keyword evidence="4 8" id="KW-0812">Transmembrane</keyword>
<sequence>MIQTLPLPLRTDKSQRMALAFFLAYAVIMALSLHAYLAWQSLPVIMGVLALPLVTTLQPGYGKKRYGIVAAMMAMVTMLLPVNTLLYFTLAFACLFITESFLGRINWLPVCMIFLLSPVFQFAANVFSFPVRLELTSWAGHIMNAVTGHVTVEGNMIICKGNEFSVDPACMGLNMIVTSLLLQLVVMAMYQRKFKLRLMWWQVTGLLAITFTLNVISNLFRIISLVWFNILPGTYMHDLVGIGCLILYVIVPVLWLTQLVIRYKGRAVTLQADKTTSLSWKRLVAIHLLLLLLVCWSAYTVIRKVKAINDTSETVAAVDGYMTTRITTEIVKLQNSESLIYIKHIPGFYNADHHPMICWKGSGYLFKQVKLETIGKQQVYTALLQNGKDQLYTAWWYDNGIQRTIDQLRWRTQMLSGARSYSVVNITTSNKQQLIREIKDLFSDNSLKPLL</sequence>
<reference evidence="9 10" key="1">
    <citation type="submission" date="2021-03" db="EMBL/GenBank/DDBJ databases">
        <title>Assistant Professor.</title>
        <authorList>
            <person name="Huq M.A."/>
        </authorList>
    </citation>
    <scope>NUCLEOTIDE SEQUENCE [LARGE SCALE GENOMIC DNA]</scope>
    <source>
        <strain evidence="9 10">MAH-29</strain>
    </source>
</reference>
<accession>A0ABS3YND5</accession>
<keyword evidence="3" id="KW-0645">Protease</keyword>
<proteinExistence type="predicted"/>
<dbReference type="Proteomes" id="UP000677244">
    <property type="component" value="Unassembled WGS sequence"/>
</dbReference>
<evidence type="ECO:0000256" key="7">
    <source>
        <dbReference type="ARBA" id="ARBA00023136"/>
    </source>
</evidence>
<comment type="caution">
    <text evidence="9">The sequence shown here is derived from an EMBL/GenBank/DDBJ whole genome shotgun (WGS) entry which is preliminary data.</text>
</comment>
<feature type="transmembrane region" description="Helical" evidence="8">
    <location>
        <begin position="282"/>
        <end position="302"/>
    </location>
</feature>
<name>A0ABS3YND5_9BACT</name>
<dbReference type="Pfam" id="PF09721">
    <property type="entry name" value="Exosortase_EpsH"/>
    <property type="match status" value="1"/>
</dbReference>